<organism evidence="1 2">
    <name type="scientific">Frigoriflavimonas asaccharolytica</name>
    <dbReference type="NCBI Taxonomy" id="2735899"/>
    <lineage>
        <taxon>Bacteria</taxon>
        <taxon>Pseudomonadati</taxon>
        <taxon>Bacteroidota</taxon>
        <taxon>Flavobacteriia</taxon>
        <taxon>Flavobacteriales</taxon>
        <taxon>Weeksellaceae</taxon>
        <taxon>Frigoriflavimonas</taxon>
    </lineage>
</organism>
<dbReference type="EMBL" id="JABSNO010000004">
    <property type="protein sequence ID" value="NRS91717.1"/>
    <property type="molecule type" value="Genomic_DNA"/>
</dbReference>
<dbReference type="Proteomes" id="UP000610746">
    <property type="component" value="Unassembled WGS sequence"/>
</dbReference>
<gene>
    <name evidence="1" type="ORF">HNQ03_000784</name>
</gene>
<proteinExistence type="predicted"/>
<protein>
    <submittedName>
        <fullName evidence="1">N-acetyl sugar amidotransferase</fullName>
    </submittedName>
</protein>
<comment type="caution">
    <text evidence="1">The sequence shown here is derived from an EMBL/GenBank/DDBJ whole genome shotgun (WGS) entry which is preliminary data.</text>
</comment>
<dbReference type="RefSeq" id="WP_173778338.1">
    <property type="nucleotide sequence ID" value="NZ_JABSNO010000004.1"/>
</dbReference>
<dbReference type="SUPFAM" id="SSF52402">
    <property type="entry name" value="Adenine nucleotide alpha hydrolases-like"/>
    <property type="match status" value="1"/>
</dbReference>
<evidence type="ECO:0000313" key="2">
    <source>
        <dbReference type="Proteomes" id="UP000610746"/>
    </source>
</evidence>
<reference evidence="1" key="1">
    <citation type="submission" date="2020-05" db="EMBL/GenBank/DDBJ databases">
        <title>Genomic Encyclopedia of Type Strains, Phase IV (KMG-V): Genome sequencing to study the core and pangenomes of soil and plant-associated prokaryotes.</title>
        <authorList>
            <person name="Whitman W."/>
        </authorList>
    </citation>
    <scope>NUCLEOTIDE SEQUENCE</scope>
    <source>
        <strain evidence="1">16F</strain>
    </source>
</reference>
<dbReference type="AlphaFoldDB" id="A0A8J8GA05"/>
<keyword evidence="2" id="KW-1185">Reference proteome</keyword>
<sequence>MTNATNPVQVCKNCIMDSTDKTIVFDENGVCDYCANYYDNILPNWHPNEEGEKEMQKTIDKIKAEGKGKDHDCIIGISGGLDSSYLVHLAVTKWGLRPLLYHVDAGWNSDVSTSNIMSLVDGLDLDLYTDVINWEEMKDLQRSFIKSQVPDIDTPQDLVFFSSLYNYCARNKIKYILTGGNFSTECVREPLHWGAYYQTDMKYVNDIHKKFGEIKLKTFPTCDIFKYKIQYRLLNGVRVVKPLDHVKFLKEESQQILENTYGWQRYKHKHHESRFTRWYEAYWLPRKFGFDKRKNHLSSLVLTGQMTREDALERVSTPELPEDELKKEFVYVAKKLDFTPEELQTYFEGENKTFNDYKNNNNLIQLGTKVMQLLGLEKRAFK</sequence>
<accession>A0A8J8GA05</accession>
<name>A0A8J8GA05_9FLAO</name>
<dbReference type="NCBIfam" id="TIGR03573">
    <property type="entry name" value="WbuX"/>
    <property type="match status" value="1"/>
</dbReference>
<evidence type="ECO:0000313" key="1">
    <source>
        <dbReference type="EMBL" id="NRS91717.1"/>
    </source>
</evidence>
<dbReference type="InterPro" id="IPR014729">
    <property type="entry name" value="Rossmann-like_a/b/a_fold"/>
</dbReference>
<dbReference type="CDD" id="cd01996">
    <property type="entry name" value="AANH_WbpG-like"/>
    <property type="match status" value="1"/>
</dbReference>
<dbReference type="Gene3D" id="3.40.50.620">
    <property type="entry name" value="HUPs"/>
    <property type="match status" value="1"/>
</dbReference>
<dbReference type="InterPro" id="IPR020022">
    <property type="entry name" value="N-acetyl_sugar_amidoTrfase"/>
</dbReference>